<dbReference type="AlphaFoldDB" id="A0A9P8LE33"/>
<dbReference type="GO" id="GO:0005694">
    <property type="term" value="C:chromosome"/>
    <property type="evidence" value="ECO:0007669"/>
    <property type="project" value="UniProtKB-SubCell"/>
</dbReference>
<sequence>MANILASSTRRALKEGVCPPQTAAIGAPAKTSTVLDQALQQCQSLEIIQASVGFSIGCLAYLRDLIPEDLFDRATYGHPSSTIYSYEGLAKSTKDSRDTIGIPEGPSGAQGSYRTEGGIFDALEKNVLAAIQFAIFLDKDNPEDIAESYTFSFKYQGDPRRGTRRLSGMGIAGPSGQSISLGSARDKLQGFLRSLCTITSLLPALPAERYLTIRLYYTDDCPPEYEPPGFKKCEGNPMYFSETEDLKVAKESVEMKTGIHTVSLKVSAIDTLSRSEDDACTSKVMAEEDIDMLTDSSSAQGSLLRDEVADSSRSYARWGSSPQDTPTLGGNREVPDTAMADILDTQNTEQARIDVAQKAELMKMLSSQSQSSNIETQEQRASPQVTQQCLNLHIGTPPPVLQNLGPTERRESVYNVDVGGEGLSASTISAYRKISLSKRKQTELTWSKGAKSSSLLPAMGGLVGSVGRIGLSTISCECGTVEREVSMLQHVHCYGYHSNQDPRIPNPHACYSCLLGGTEAQILEDLRRDCLFRRALKLVYENGYPTSEKKFSELLGCSLQEARLITVRLRKENFIDSMNHKKRSNQKGIPRWKVLRATATIEAIKMRYFDPFARIAHHYDIPRSVNGLPQSMVGSTNLLQPIEPSGPSSSTLQEVVNPRNSTPKSAHNDFGDKDTTGFSFARDRVTHKVLSKQSANVQPLVSQRKSPRLEMRGKKYLERQADTVVSMDDPSKERTATVKRKLAESNAGTNKRFKMSENNRLFSVSCDEAGEV</sequence>
<protein>
    <recommendedName>
        <fullName evidence="7">HORMA domain-containing protein</fullName>
    </recommendedName>
</protein>
<dbReference type="Proteomes" id="UP000750711">
    <property type="component" value="Unassembled WGS sequence"/>
</dbReference>
<evidence type="ECO:0000313" key="8">
    <source>
        <dbReference type="EMBL" id="KAH0562398.1"/>
    </source>
</evidence>
<dbReference type="PANTHER" id="PTHR48225:SF7">
    <property type="entry name" value="MEIOSIS-SPECIFIC PROTEIN HOP1"/>
    <property type="match status" value="1"/>
</dbReference>
<keyword evidence="9" id="KW-1185">Reference proteome</keyword>
<evidence type="ECO:0000256" key="3">
    <source>
        <dbReference type="ARBA" id="ARBA00022454"/>
    </source>
</evidence>
<feature type="compositionally biased region" description="Polar residues" evidence="6">
    <location>
        <begin position="646"/>
        <end position="665"/>
    </location>
</feature>
<dbReference type="InterPro" id="IPR003511">
    <property type="entry name" value="HORMA_dom"/>
</dbReference>
<reference evidence="8" key="1">
    <citation type="submission" date="2021-03" db="EMBL/GenBank/DDBJ databases">
        <title>Comparative genomics and phylogenomic investigation of the class Geoglossomycetes provide insights into ecological specialization and systematics.</title>
        <authorList>
            <person name="Melie T."/>
            <person name="Pirro S."/>
            <person name="Miller A.N."/>
            <person name="Quandt A."/>
        </authorList>
    </citation>
    <scope>NUCLEOTIDE SEQUENCE</scope>
    <source>
        <strain evidence="8">CAQ_001_2017</strain>
    </source>
</reference>
<dbReference type="GO" id="GO:0007130">
    <property type="term" value="P:synaptonemal complex assembly"/>
    <property type="evidence" value="ECO:0007669"/>
    <property type="project" value="TreeGrafter"/>
</dbReference>
<dbReference type="PANTHER" id="PTHR48225">
    <property type="entry name" value="HORMA DOMAIN-CONTAINING PROTEIN 1"/>
    <property type="match status" value="1"/>
</dbReference>
<evidence type="ECO:0000256" key="2">
    <source>
        <dbReference type="ARBA" id="ARBA00004286"/>
    </source>
</evidence>
<gene>
    <name evidence="8" type="ORF">GP486_002908</name>
</gene>
<keyword evidence="4" id="KW-0539">Nucleus</keyword>
<comment type="subcellular location">
    <subcellularLocation>
        <location evidence="2">Chromosome</location>
    </subcellularLocation>
    <subcellularLocation>
        <location evidence="1">Nucleus</location>
    </subcellularLocation>
</comment>
<keyword evidence="5" id="KW-0469">Meiosis</keyword>
<evidence type="ECO:0000256" key="1">
    <source>
        <dbReference type="ARBA" id="ARBA00004123"/>
    </source>
</evidence>
<evidence type="ECO:0000256" key="5">
    <source>
        <dbReference type="ARBA" id="ARBA00023254"/>
    </source>
</evidence>
<comment type="caution">
    <text evidence="8">The sequence shown here is derived from an EMBL/GenBank/DDBJ whole genome shotgun (WGS) entry which is preliminary data.</text>
</comment>
<feature type="compositionally biased region" description="Basic and acidic residues" evidence="6">
    <location>
        <begin position="666"/>
        <end position="675"/>
    </location>
</feature>
<dbReference type="GO" id="GO:0005634">
    <property type="term" value="C:nucleus"/>
    <property type="evidence" value="ECO:0007669"/>
    <property type="project" value="UniProtKB-SubCell"/>
</dbReference>
<dbReference type="Gene3D" id="3.30.900.10">
    <property type="entry name" value="HORMA domain"/>
    <property type="match status" value="1"/>
</dbReference>
<dbReference type="EMBL" id="JAGHQM010000358">
    <property type="protein sequence ID" value="KAH0562398.1"/>
    <property type="molecule type" value="Genomic_DNA"/>
</dbReference>
<name>A0A9P8LE33_9PEZI</name>
<evidence type="ECO:0000256" key="6">
    <source>
        <dbReference type="SAM" id="MobiDB-lite"/>
    </source>
</evidence>
<dbReference type="Pfam" id="PF02301">
    <property type="entry name" value="HORMA"/>
    <property type="match status" value="1"/>
</dbReference>
<dbReference type="GO" id="GO:0051598">
    <property type="term" value="P:meiotic recombination checkpoint signaling"/>
    <property type="evidence" value="ECO:0007669"/>
    <property type="project" value="TreeGrafter"/>
</dbReference>
<feature type="region of interest" description="Disordered" evidence="6">
    <location>
        <begin position="312"/>
        <end position="333"/>
    </location>
</feature>
<dbReference type="InterPro" id="IPR036570">
    <property type="entry name" value="HORMA_dom_sf"/>
</dbReference>
<dbReference type="SUPFAM" id="SSF56019">
    <property type="entry name" value="The spindle assembly checkpoint protein mad2"/>
    <property type="match status" value="1"/>
</dbReference>
<feature type="region of interest" description="Disordered" evidence="6">
    <location>
        <begin position="644"/>
        <end position="675"/>
    </location>
</feature>
<dbReference type="InterPro" id="IPR051294">
    <property type="entry name" value="HORMA_MeioticProgression"/>
</dbReference>
<keyword evidence="3" id="KW-0158">Chromosome</keyword>
<feature type="domain" description="HORMA" evidence="7">
    <location>
        <begin position="42"/>
        <end position="266"/>
    </location>
</feature>
<accession>A0A9P8LE33</accession>
<evidence type="ECO:0000313" key="9">
    <source>
        <dbReference type="Proteomes" id="UP000750711"/>
    </source>
</evidence>
<evidence type="ECO:0000256" key="4">
    <source>
        <dbReference type="ARBA" id="ARBA00023242"/>
    </source>
</evidence>
<organism evidence="8 9">
    <name type="scientific">Trichoglossum hirsutum</name>
    <dbReference type="NCBI Taxonomy" id="265104"/>
    <lineage>
        <taxon>Eukaryota</taxon>
        <taxon>Fungi</taxon>
        <taxon>Dikarya</taxon>
        <taxon>Ascomycota</taxon>
        <taxon>Pezizomycotina</taxon>
        <taxon>Geoglossomycetes</taxon>
        <taxon>Geoglossales</taxon>
        <taxon>Geoglossaceae</taxon>
        <taxon>Trichoglossum</taxon>
    </lineage>
</organism>
<proteinExistence type="predicted"/>
<dbReference type="PROSITE" id="PS50815">
    <property type="entry name" value="HORMA"/>
    <property type="match status" value="1"/>
</dbReference>
<evidence type="ECO:0000259" key="7">
    <source>
        <dbReference type="PROSITE" id="PS50815"/>
    </source>
</evidence>